<dbReference type="RefSeq" id="WP_327605975.1">
    <property type="nucleotide sequence ID" value="NZ_JARZFX010000001.1"/>
</dbReference>
<dbReference type="Gene3D" id="1.10.260.40">
    <property type="entry name" value="lambda repressor-like DNA-binding domains"/>
    <property type="match status" value="1"/>
</dbReference>
<evidence type="ECO:0000259" key="1">
    <source>
        <dbReference type="PROSITE" id="PS50943"/>
    </source>
</evidence>
<sequence length="64" mass="7287">MRLVVDDLIKNSGLKKSYVAEKIGVNRDTITNWCKNETMPKLDKAVELAELLGVDVNDLFEHKK</sequence>
<protein>
    <submittedName>
        <fullName evidence="2">Helix-turn-helix transcriptional regulator</fullName>
    </submittedName>
</protein>
<evidence type="ECO:0000313" key="2">
    <source>
        <dbReference type="EMBL" id="MEC5422411.1"/>
    </source>
</evidence>
<comment type="caution">
    <text evidence="2">The sequence shown here is derived from an EMBL/GenBank/DDBJ whole genome shotgun (WGS) entry which is preliminary data.</text>
</comment>
<organism evidence="2 3">
    <name type="scientific">Virgibacillus tibetensis</name>
    <dbReference type="NCBI Taxonomy" id="3042313"/>
    <lineage>
        <taxon>Bacteria</taxon>
        <taxon>Bacillati</taxon>
        <taxon>Bacillota</taxon>
        <taxon>Bacilli</taxon>
        <taxon>Bacillales</taxon>
        <taxon>Bacillaceae</taxon>
        <taxon>Virgibacillus</taxon>
    </lineage>
</organism>
<gene>
    <name evidence="2" type="ORF">QGM71_02760</name>
</gene>
<dbReference type="SUPFAM" id="SSF47413">
    <property type="entry name" value="lambda repressor-like DNA-binding domains"/>
    <property type="match status" value="1"/>
</dbReference>
<reference evidence="2 3" key="1">
    <citation type="journal article" date="2024" name="Int. J. Syst. Evol. Microbiol.">
        <title>Virgibacillus tibetensis sp. nov., isolated from salt lake on the Tibetan Plateau of China.</title>
        <authorList>
            <person name="Phurbu D."/>
            <person name="Liu Z.-X."/>
            <person name="Wang R."/>
            <person name="Zheng Y.-Y."/>
            <person name="Liu H.-C."/>
            <person name="Zhou Y.-G."/>
            <person name="Yu Y.-J."/>
            <person name="Li A.-H."/>
        </authorList>
    </citation>
    <scope>NUCLEOTIDE SEQUENCE [LARGE SCALE GENOMIC DNA]</scope>
    <source>
        <strain evidence="2 3">C22-A2</strain>
    </source>
</reference>
<proteinExistence type="predicted"/>
<dbReference type="PROSITE" id="PS50943">
    <property type="entry name" value="HTH_CROC1"/>
    <property type="match status" value="1"/>
</dbReference>
<dbReference type="Pfam" id="PF01381">
    <property type="entry name" value="HTH_3"/>
    <property type="match status" value="1"/>
</dbReference>
<dbReference type="InterPro" id="IPR010982">
    <property type="entry name" value="Lambda_DNA-bd_dom_sf"/>
</dbReference>
<dbReference type="SMART" id="SM00530">
    <property type="entry name" value="HTH_XRE"/>
    <property type="match status" value="1"/>
</dbReference>
<dbReference type="EMBL" id="JARZFX010000001">
    <property type="protein sequence ID" value="MEC5422411.1"/>
    <property type="molecule type" value="Genomic_DNA"/>
</dbReference>
<dbReference type="InterPro" id="IPR001387">
    <property type="entry name" value="Cro/C1-type_HTH"/>
</dbReference>
<dbReference type="CDD" id="cd00093">
    <property type="entry name" value="HTH_XRE"/>
    <property type="match status" value="1"/>
</dbReference>
<evidence type="ECO:0000313" key="3">
    <source>
        <dbReference type="Proteomes" id="UP001335737"/>
    </source>
</evidence>
<name>A0ABU6KBI8_9BACI</name>
<dbReference type="Proteomes" id="UP001335737">
    <property type="component" value="Unassembled WGS sequence"/>
</dbReference>
<accession>A0ABU6KBI8</accession>
<feature type="domain" description="HTH cro/C1-type" evidence="1">
    <location>
        <begin position="5"/>
        <end position="59"/>
    </location>
</feature>
<keyword evidence="3" id="KW-1185">Reference proteome</keyword>